<keyword evidence="3" id="KW-1185">Reference proteome</keyword>
<proteinExistence type="predicted"/>
<dbReference type="OrthoDB" id="3068835at2759"/>
<feature type="region of interest" description="Disordered" evidence="1">
    <location>
        <begin position="249"/>
        <end position="268"/>
    </location>
</feature>
<protein>
    <recommendedName>
        <fullName evidence="4">Ras modification protein ERF4</fullName>
    </recommendedName>
</protein>
<evidence type="ECO:0000313" key="2">
    <source>
        <dbReference type="EMBL" id="TKY89031.1"/>
    </source>
</evidence>
<sequence>MQSLIHRSHNNDALDASAVLPPPLDKPVVIPQRRQADRLRGFQLLYAPALADSGVSEPQFIAFLSELNEAIGFDTRVKLFNFGVDVGAMAVGSWEMLVAVVATQALTTTAAHVGSRVKSEACVARANQGLFHPRGLHAQIVPVSSGCFANSFSENEPAAGDTQSSSFQFSLGSPNVLPETDPRARGALFNLNKRPIDYDPFDYGPGYLRLRPDQYAPLRPSQHREPVSNLMDRAAAKVEKYNVWKDRLPAKKNARRQRKQQEKVEAIRSEQGEAGVERFLQQQQQQQGTDKEKSKLAKFMDRNKVVLLVTNLDERDRAQIQDTLTLAANRG</sequence>
<accession>A0A4U7KWF4</accession>
<dbReference type="PANTHER" id="PTHR38887">
    <property type="entry name" value="CHROMOSOME 21, WHOLE GENOME SHOTGUN SEQUENCE"/>
    <property type="match status" value="1"/>
</dbReference>
<dbReference type="EMBL" id="SRRM01000005">
    <property type="protein sequence ID" value="TKY89031.1"/>
    <property type="molecule type" value="Genomic_DNA"/>
</dbReference>
<dbReference type="KEGG" id="sgra:EX895_001562"/>
<evidence type="ECO:0000256" key="1">
    <source>
        <dbReference type="SAM" id="MobiDB-lite"/>
    </source>
</evidence>
<reference evidence="2 3" key="1">
    <citation type="submission" date="2019-05" db="EMBL/GenBank/DDBJ databases">
        <title>Sporisorium graminicola CBS 10092 draft sequencing and annotation.</title>
        <authorList>
            <person name="Solano-Gonzalez S."/>
            <person name="Caddick M.X."/>
            <person name="Darby A."/>
        </authorList>
    </citation>
    <scope>NUCLEOTIDE SEQUENCE [LARGE SCALE GENOMIC DNA]</scope>
    <source>
        <strain evidence="2 3">CBS 10092</strain>
    </source>
</reference>
<name>A0A4U7KWF4_9BASI</name>
<dbReference type="Proteomes" id="UP000306050">
    <property type="component" value="Chromosome SGRAM_12"/>
</dbReference>
<evidence type="ECO:0000313" key="3">
    <source>
        <dbReference type="Proteomes" id="UP000306050"/>
    </source>
</evidence>
<dbReference type="InterPro" id="IPR053221">
    <property type="entry name" value="Burnettramic_acid_biosynth"/>
</dbReference>
<gene>
    <name evidence="2" type="ORF">EX895_001562</name>
</gene>
<dbReference type="AlphaFoldDB" id="A0A4U7KWF4"/>
<dbReference type="GeneID" id="40724457"/>
<dbReference type="PANTHER" id="PTHR38887:SF1">
    <property type="entry name" value="RAS MODIFICATION PROTEIN ERF4"/>
    <property type="match status" value="1"/>
</dbReference>
<organism evidence="2 3">
    <name type="scientific">Sporisorium graminicola</name>
    <dbReference type="NCBI Taxonomy" id="280036"/>
    <lineage>
        <taxon>Eukaryota</taxon>
        <taxon>Fungi</taxon>
        <taxon>Dikarya</taxon>
        <taxon>Basidiomycota</taxon>
        <taxon>Ustilaginomycotina</taxon>
        <taxon>Ustilaginomycetes</taxon>
        <taxon>Ustilaginales</taxon>
        <taxon>Ustilaginaceae</taxon>
        <taxon>Sporisorium</taxon>
    </lineage>
</organism>
<feature type="compositionally biased region" description="Basic and acidic residues" evidence="1">
    <location>
        <begin position="259"/>
        <end position="268"/>
    </location>
</feature>
<comment type="caution">
    <text evidence="2">The sequence shown here is derived from an EMBL/GenBank/DDBJ whole genome shotgun (WGS) entry which is preliminary data.</text>
</comment>
<dbReference type="RefSeq" id="XP_029741016.1">
    <property type="nucleotide sequence ID" value="XM_029882161.1"/>
</dbReference>
<evidence type="ECO:0008006" key="4">
    <source>
        <dbReference type="Google" id="ProtNLM"/>
    </source>
</evidence>